<reference evidence="1 2" key="1">
    <citation type="journal article" date="2013" name="ISME J.">
        <title>Metabolic model for the filamentous 'Candidatus Microthrix parvicella' based on genomic and metagenomic analyses.</title>
        <authorList>
            <person name="Jon McIlroy S."/>
            <person name="Kristiansen R."/>
            <person name="Albertsen M."/>
            <person name="Michael Karst S."/>
            <person name="Rossetti S."/>
            <person name="Lund Nielsen J."/>
            <person name="Tandoi V."/>
            <person name="James Seviour R."/>
            <person name="Nielsen P.H."/>
        </authorList>
    </citation>
    <scope>NUCLEOTIDE SEQUENCE [LARGE SCALE GENOMIC DNA]</scope>
    <source>
        <strain evidence="1 2">RN1</strain>
    </source>
</reference>
<gene>
    <name evidence="1" type="ORF">BN381_210102</name>
</gene>
<protein>
    <submittedName>
        <fullName evidence="1">Uncharacterized protein</fullName>
    </submittedName>
</protein>
<dbReference type="EMBL" id="CANL01000014">
    <property type="protein sequence ID" value="CCM63412.1"/>
    <property type="molecule type" value="Genomic_DNA"/>
</dbReference>
<dbReference type="STRING" id="1229780.BN381_210102"/>
<dbReference type="AlphaFoldDB" id="R4Z4D7"/>
<organism evidence="1 2">
    <name type="scientific">Candidatus Neomicrothrix parvicella RN1</name>
    <dbReference type="NCBI Taxonomy" id="1229780"/>
    <lineage>
        <taxon>Bacteria</taxon>
        <taxon>Bacillati</taxon>
        <taxon>Actinomycetota</taxon>
        <taxon>Acidimicrobiia</taxon>
        <taxon>Acidimicrobiales</taxon>
        <taxon>Microthrixaceae</taxon>
        <taxon>Candidatus Neomicrothrix</taxon>
    </lineage>
</organism>
<dbReference type="Proteomes" id="UP000018291">
    <property type="component" value="Unassembled WGS sequence"/>
</dbReference>
<proteinExistence type="predicted"/>
<keyword evidence="2" id="KW-1185">Reference proteome</keyword>
<sequence length="219" mass="22701">MATCSICVTCRAERSVCSGARCTSVWSAAFPPFPDRGSVQGGRAGCSGPADGAERPLWPKSSRPCGCRSPRNPVARPAHDCFRCCPSEAWPQGCCAPLTNLGFDAPEGEAGPAVAVKVSNAPEPDPLVVKSLGRPKPAVSGGSDYVMAMMEAREAAGTLVRITNSRAVGGFFGVGPHRTVPFLVAVGRVLADVASLSALPTPAVCRRQAVTRGGVHRCR</sequence>
<name>R4Z4D7_9ACTN</name>
<evidence type="ECO:0000313" key="2">
    <source>
        <dbReference type="Proteomes" id="UP000018291"/>
    </source>
</evidence>
<dbReference type="HOGENOM" id="CLU_1259526_0_0_11"/>
<evidence type="ECO:0000313" key="1">
    <source>
        <dbReference type="EMBL" id="CCM63412.1"/>
    </source>
</evidence>
<accession>R4Z4D7</accession>
<comment type="caution">
    <text evidence="1">The sequence shown here is derived from an EMBL/GenBank/DDBJ whole genome shotgun (WGS) entry which is preliminary data.</text>
</comment>